<dbReference type="AlphaFoldDB" id="A0A4R1KRT5"/>
<feature type="transmembrane region" description="Helical" evidence="7">
    <location>
        <begin position="139"/>
        <end position="162"/>
    </location>
</feature>
<dbReference type="OrthoDB" id="9786870at2"/>
<dbReference type="PANTHER" id="PTHR30443">
    <property type="entry name" value="INNER MEMBRANE PROTEIN"/>
    <property type="match status" value="1"/>
</dbReference>
<accession>A0A4R1KRT5</accession>
<keyword evidence="2" id="KW-1003">Cell membrane</keyword>
<keyword evidence="10" id="KW-1185">Reference proteome</keyword>
<evidence type="ECO:0000256" key="6">
    <source>
        <dbReference type="ARBA" id="ARBA00023136"/>
    </source>
</evidence>
<evidence type="ECO:0000256" key="3">
    <source>
        <dbReference type="ARBA" id="ARBA00022679"/>
    </source>
</evidence>
<dbReference type="GO" id="GO:0005886">
    <property type="term" value="C:plasma membrane"/>
    <property type="evidence" value="ECO:0007669"/>
    <property type="project" value="UniProtKB-SubCell"/>
</dbReference>
<dbReference type="CDD" id="cd16017">
    <property type="entry name" value="LptA"/>
    <property type="match status" value="1"/>
</dbReference>
<reference evidence="9 10" key="1">
    <citation type="journal article" date="2015" name="Stand. Genomic Sci.">
        <title>Genomic Encyclopedia of Bacterial and Archaeal Type Strains, Phase III: the genomes of soil and plant-associated and newly described type strains.</title>
        <authorList>
            <person name="Whitman W.B."/>
            <person name="Woyke T."/>
            <person name="Klenk H.P."/>
            <person name="Zhou Y."/>
            <person name="Lilburn T.G."/>
            <person name="Beck B.J."/>
            <person name="De Vos P."/>
            <person name="Vandamme P."/>
            <person name="Eisen J.A."/>
            <person name="Garrity G."/>
            <person name="Hugenholtz P."/>
            <person name="Kyrpides N.C."/>
        </authorList>
    </citation>
    <scope>NUCLEOTIDE SEQUENCE [LARGE SCALE GENOMIC DNA]</scope>
    <source>
        <strain evidence="9 10">CECT 8445</strain>
    </source>
</reference>
<dbReference type="Pfam" id="PF00884">
    <property type="entry name" value="Sulfatase"/>
    <property type="match status" value="1"/>
</dbReference>
<dbReference type="PANTHER" id="PTHR30443:SF2">
    <property type="entry name" value="PHOSPHOETHANOLAMINE TRANSFERASE EPTC"/>
    <property type="match status" value="1"/>
</dbReference>
<feature type="transmembrane region" description="Helical" evidence="7">
    <location>
        <begin position="41"/>
        <end position="57"/>
    </location>
</feature>
<evidence type="ECO:0000256" key="7">
    <source>
        <dbReference type="SAM" id="Phobius"/>
    </source>
</evidence>
<keyword evidence="6 7" id="KW-0472">Membrane</keyword>
<comment type="subcellular location">
    <subcellularLocation>
        <location evidence="1">Cell membrane</location>
        <topology evidence="1">Multi-pass membrane protein</topology>
    </subcellularLocation>
</comment>
<evidence type="ECO:0000256" key="4">
    <source>
        <dbReference type="ARBA" id="ARBA00022692"/>
    </source>
</evidence>
<dbReference type="InterPro" id="IPR040423">
    <property type="entry name" value="PEA_transferase"/>
</dbReference>
<feature type="domain" description="Sulfatase N-terminal" evidence="8">
    <location>
        <begin position="204"/>
        <end position="467"/>
    </location>
</feature>
<sequence length="519" mass="60058">MTLRLIRHLFLLATPLILKYLFFLVFVDWGVFDHEDLVEDAIFFCSVSLLIHIQFFQNKLFNNLLLFVYIFYVVLETTSYLAVSSTFSSSYMYLLLESSSSELKEFAGGYFNWKILLVFLANSLLFLKLRNVNFKVDFKYSNSIGFSGALVILLFLKFTGFIESNAYHNAVRGVYGYVDLQNGMQLSSNIKAADLQITADNDVLVLVLGESTNRSHMQIYGYNKPTTPLLNTIKDSLYIFNNVISTDVFTLKAVPKILTSLSDMSSGNLTDIVQVFNAADYDTYWLSNQRPISYHDNAISKIASKSKSFKFYNHLIDRDTKILDEEILPDYEELLDKPGKKLIVLRLIGTHFDYDNRYPASFNRFDNNPNISEKERLRNQYDNAILYNDFIVHEILSKLKAKNQKSAMVYISDHGENIYDEGTDFFGRNEEILTKSMFEIPFVLWVSDEFEKPIDFEYNKNMPFTSQFTYDSLGHLFGIMHTSMTKENSVFSKSYTPKKRMVVGNKNFDTYFNSTDLND</sequence>
<dbReference type="RefSeq" id="WP_132705349.1">
    <property type="nucleotide sequence ID" value="NZ_SMGI01000003.1"/>
</dbReference>
<dbReference type="Gene3D" id="3.40.720.10">
    <property type="entry name" value="Alkaline Phosphatase, subunit A"/>
    <property type="match status" value="1"/>
</dbReference>
<dbReference type="Proteomes" id="UP000295714">
    <property type="component" value="Unassembled WGS sequence"/>
</dbReference>
<protein>
    <submittedName>
        <fullName evidence="9">Heptose-I-phosphate ethanolaminephosphotransferase</fullName>
    </submittedName>
</protein>
<gene>
    <name evidence="9" type="ORF">DFQ05_2123</name>
</gene>
<dbReference type="InterPro" id="IPR000917">
    <property type="entry name" value="Sulfatase_N"/>
</dbReference>
<feature type="transmembrane region" description="Helical" evidence="7">
    <location>
        <begin position="64"/>
        <end position="87"/>
    </location>
</feature>
<evidence type="ECO:0000256" key="5">
    <source>
        <dbReference type="ARBA" id="ARBA00022989"/>
    </source>
</evidence>
<dbReference type="InterPro" id="IPR058130">
    <property type="entry name" value="PEA_transf_C"/>
</dbReference>
<comment type="caution">
    <text evidence="9">The sequence shown here is derived from an EMBL/GenBank/DDBJ whole genome shotgun (WGS) entry which is preliminary data.</text>
</comment>
<keyword evidence="5 7" id="KW-1133">Transmembrane helix</keyword>
<feature type="transmembrane region" description="Helical" evidence="7">
    <location>
        <begin position="9"/>
        <end position="29"/>
    </location>
</feature>
<dbReference type="SUPFAM" id="SSF53649">
    <property type="entry name" value="Alkaline phosphatase-like"/>
    <property type="match status" value="1"/>
</dbReference>
<evidence type="ECO:0000313" key="10">
    <source>
        <dbReference type="Proteomes" id="UP000295714"/>
    </source>
</evidence>
<evidence type="ECO:0000256" key="1">
    <source>
        <dbReference type="ARBA" id="ARBA00004651"/>
    </source>
</evidence>
<keyword evidence="4 7" id="KW-0812">Transmembrane</keyword>
<evidence type="ECO:0000256" key="2">
    <source>
        <dbReference type="ARBA" id="ARBA00022475"/>
    </source>
</evidence>
<dbReference type="EMBL" id="SMGI01000003">
    <property type="protein sequence ID" value="TCK66839.1"/>
    <property type="molecule type" value="Genomic_DNA"/>
</dbReference>
<evidence type="ECO:0000259" key="8">
    <source>
        <dbReference type="Pfam" id="PF00884"/>
    </source>
</evidence>
<name>A0A4R1KRT5_9FLAO</name>
<dbReference type="GO" id="GO:0009244">
    <property type="term" value="P:lipopolysaccharide core region biosynthetic process"/>
    <property type="evidence" value="ECO:0007669"/>
    <property type="project" value="TreeGrafter"/>
</dbReference>
<evidence type="ECO:0000313" key="9">
    <source>
        <dbReference type="EMBL" id="TCK66839.1"/>
    </source>
</evidence>
<proteinExistence type="predicted"/>
<feature type="transmembrane region" description="Helical" evidence="7">
    <location>
        <begin position="107"/>
        <end position="127"/>
    </location>
</feature>
<organism evidence="9 10">
    <name type="scientific">Winogradskyella wandonensis</name>
    <dbReference type="NCBI Taxonomy" id="1442586"/>
    <lineage>
        <taxon>Bacteria</taxon>
        <taxon>Pseudomonadati</taxon>
        <taxon>Bacteroidota</taxon>
        <taxon>Flavobacteriia</taxon>
        <taxon>Flavobacteriales</taxon>
        <taxon>Flavobacteriaceae</taxon>
        <taxon>Winogradskyella</taxon>
    </lineage>
</organism>
<keyword evidence="3 9" id="KW-0808">Transferase</keyword>
<dbReference type="GO" id="GO:0016776">
    <property type="term" value="F:phosphotransferase activity, phosphate group as acceptor"/>
    <property type="evidence" value="ECO:0007669"/>
    <property type="project" value="TreeGrafter"/>
</dbReference>
<dbReference type="InterPro" id="IPR017850">
    <property type="entry name" value="Alkaline_phosphatase_core_sf"/>
</dbReference>